<protein>
    <submittedName>
        <fullName evidence="1">Uncharacterized protein</fullName>
    </submittedName>
</protein>
<proteinExistence type="predicted"/>
<evidence type="ECO:0000313" key="2">
    <source>
        <dbReference type="Proteomes" id="UP001152795"/>
    </source>
</evidence>
<comment type="caution">
    <text evidence="1">The sequence shown here is derived from an EMBL/GenBank/DDBJ whole genome shotgun (WGS) entry which is preliminary data.</text>
</comment>
<dbReference type="AlphaFoldDB" id="A0A7D9HJK4"/>
<reference evidence="1" key="1">
    <citation type="submission" date="2020-04" db="EMBL/GenBank/DDBJ databases">
        <authorList>
            <person name="Alioto T."/>
            <person name="Alioto T."/>
            <person name="Gomez Garrido J."/>
        </authorList>
    </citation>
    <scope>NUCLEOTIDE SEQUENCE</scope>
    <source>
        <strain evidence="1">A484AB</strain>
    </source>
</reference>
<organism evidence="1 2">
    <name type="scientific">Paramuricea clavata</name>
    <name type="common">Red gorgonian</name>
    <name type="synonym">Violescent sea-whip</name>
    <dbReference type="NCBI Taxonomy" id="317549"/>
    <lineage>
        <taxon>Eukaryota</taxon>
        <taxon>Metazoa</taxon>
        <taxon>Cnidaria</taxon>
        <taxon>Anthozoa</taxon>
        <taxon>Octocorallia</taxon>
        <taxon>Malacalcyonacea</taxon>
        <taxon>Plexauridae</taxon>
        <taxon>Paramuricea</taxon>
    </lineage>
</organism>
<accession>A0A7D9HJK4</accession>
<dbReference type="Proteomes" id="UP001152795">
    <property type="component" value="Unassembled WGS sequence"/>
</dbReference>
<keyword evidence="2" id="KW-1185">Reference proteome</keyword>
<name>A0A7D9HJK4_PARCT</name>
<dbReference type="EMBL" id="CACRXK020000687">
    <property type="protein sequence ID" value="CAB3984035.1"/>
    <property type="molecule type" value="Genomic_DNA"/>
</dbReference>
<sequence>MESGCLAASSDNFENVLRDLTVSDKGKFKWSGTFENLEIMMNNILEKQTVWNSSSGDCKKLELDDLCVRWYMKNKSLTINGEGSEDLKSQLKAVVYMCGGI</sequence>
<evidence type="ECO:0000313" key="1">
    <source>
        <dbReference type="EMBL" id="CAB3984035.1"/>
    </source>
</evidence>
<gene>
    <name evidence="1" type="ORF">PACLA_8A055818</name>
</gene>